<dbReference type="EMBL" id="FZQP02000893">
    <property type="protein sequence ID" value="VVC90896.1"/>
    <property type="molecule type" value="Genomic_DNA"/>
</dbReference>
<dbReference type="GO" id="GO:0005930">
    <property type="term" value="C:axoneme"/>
    <property type="evidence" value="ECO:0007669"/>
    <property type="project" value="TreeGrafter"/>
</dbReference>
<proteinExistence type="predicted"/>
<evidence type="ECO:0000256" key="3">
    <source>
        <dbReference type="ARBA" id="ARBA00022737"/>
    </source>
</evidence>
<name>A0A5E4PZQ4_9NEOP</name>
<comment type="subcellular location">
    <subcellularLocation>
        <location evidence="1">Cell projection</location>
        <location evidence="1">Cilium</location>
    </subcellularLocation>
</comment>
<evidence type="ECO:0000256" key="5">
    <source>
        <dbReference type="ARBA" id="ARBA00023273"/>
    </source>
</evidence>
<evidence type="ECO:0000256" key="2">
    <source>
        <dbReference type="ARBA" id="ARBA00022574"/>
    </source>
</evidence>
<dbReference type="PANTHER" id="PTHR15722:SF2">
    <property type="entry name" value="INTRAFLAGELLAR TRANSPORT PROTEIN 172 HOMOLOG"/>
    <property type="match status" value="1"/>
</dbReference>
<dbReference type="InterPro" id="IPR015943">
    <property type="entry name" value="WD40/YVTN_repeat-like_dom_sf"/>
</dbReference>
<dbReference type="Gene3D" id="2.130.10.10">
    <property type="entry name" value="YVTN repeat-like/Quinoprotein amine dehydrogenase"/>
    <property type="match status" value="1"/>
</dbReference>
<evidence type="ECO:0000256" key="4">
    <source>
        <dbReference type="ARBA" id="ARBA00023069"/>
    </source>
</evidence>
<evidence type="ECO:0008006" key="9">
    <source>
        <dbReference type="Google" id="ProtNLM"/>
    </source>
</evidence>
<dbReference type="Gene3D" id="1.25.40.470">
    <property type="match status" value="2"/>
</dbReference>
<gene>
    <name evidence="7" type="ORF">LSINAPIS_LOCUS3711</name>
</gene>
<evidence type="ECO:0000256" key="6">
    <source>
        <dbReference type="SAM" id="MobiDB-lite"/>
    </source>
</evidence>
<feature type="region of interest" description="Disordered" evidence="6">
    <location>
        <begin position="1094"/>
        <end position="1125"/>
    </location>
</feature>
<dbReference type="GO" id="GO:0036064">
    <property type="term" value="C:ciliary basal body"/>
    <property type="evidence" value="ECO:0007669"/>
    <property type="project" value="TreeGrafter"/>
</dbReference>
<keyword evidence="4" id="KW-0969">Cilium</keyword>
<keyword evidence="3" id="KW-0677">Repeat</keyword>
<dbReference type="GO" id="GO:0030992">
    <property type="term" value="C:intraciliary transport particle B"/>
    <property type="evidence" value="ECO:0007669"/>
    <property type="project" value="TreeGrafter"/>
</dbReference>
<reference evidence="7 8" key="1">
    <citation type="submission" date="2017-07" db="EMBL/GenBank/DDBJ databases">
        <authorList>
            <person name="Talla V."/>
            <person name="Backstrom N."/>
        </authorList>
    </citation>
    <scope>NUCLEOTIDE SEQUENCE [LARGE SCALE GENOMIC DNA]</scope>
</reference>
<organism evidence="7 8">
    <name type="scientific">Leptidea sinapis</name>
    <dbReference type="NCBI Taxonomy" id="189913"/>
    <lineage>
        <taxon>Eukaryota</taxon>
        <taxon>Metazoa</taxon>
        <taxon>Ecdysozoa</taxon>
        <taxon>Arthropoda</taxon>
        <taxon>Hexapoda</taxon>
        <taxon>Insecta</taxon>
        <taxon>Pterygota</taxon>
        <taxon>Neoptera</taxon>
        <taxon>Endopterygota</taxon>
        <taxon>Lepidoptera</taxon>
        <taxon>Glossata</taxon>
        <taxon>Ditrysia</taxon>
        <taxon>Papilionoidea</taxon>
        <taxon>Pieridae</taxon>
        <taxon>Dismorphiinae</taxon>
        <taxon>Leptidea</taxon>
    </lineage>
</organism>
<keyword evidence="5" id="KW-0966">Cell projection</keyword>
<evidence type="ECO:0000256" key="1">
    <source>
        <dbReference type="ARBA" id="ARBA00004138"/>
    </source>
</evidence>
<dbReference type="GO" id="GO:0042073">
    <property type="term" value="P:intraciliary transport"/>
    <property type="evidence" value="ECO:0007669"/>
    <property type="project" value="TreeGrafter"/>
</dbReference>
<sequence>MTDEDACGHFLNNKNKVRVLIMRLKYNKTIIDSQLAVVTCDRLILLFDKDGVRRDKFNTKPADPAAGKKSYVVTSVVFSDNSELLGVAQSDNMVFVYRVGADWRGKKVICNKFPLSGSPLHLLPSEHGFVTGTSDGKIRLLDCKSNKSSSLWTGSACCVSLARSADGALASGHIDGTIYLNTRLLLKYALPPTALALLPPYLLVGACDGRISVYEAQRGALVRTIDVPLPPDRRDFIAIAPSPSGQTVALGVFDGCLVGEVKESGNIELVPININNLYAARALAWSGDGTKLAIASQTGAVITLEAVLRRWVWRDTVEVQHVSARQLILTRVAGDAPPLTVTTKHAPDIYTVKFIGNDWYGIPWSGTGEKIYAAVGGACLLHRAGELSVVRTERVNPHVLSIQLGQWWHEARIDWLELNESGQLLLLRDTRRRLVLLKLGTGEKEIIASGVGFVQWIEDSDAVVAQTPTHLLIWYSAWEATCVEMVDCGGGSAVEVVDRKVILDEGLVPHVTLDQHRLAFNNALRVGDLPGCARYLESVNSSADIAPLWRQLAETALHKLDIQLAAKCYRGVGDEARTFYLDAILELAAVEGNGNISEGLSSPLVEARLAIFAGDLSAAEELYVRKAGKPELAINMYKQFNKWTDAIAVAEKNDRAAVGPLKKQYMDYMNSTGRVGEAGAVLAASGDIRGAVKLWVRTGRARRAAAALLQHPPLLRDEELLHAVHTQLVQEEWWEMAGEVSEKRGDNKMAVEYYAKGNNYARAVQLAREVIDDKESIREQCEQLGEHFIAVQEWDTAERVLITCGMSERCVRAYISAGRFSDGLRVATAHLSEQETKDIFVPLADQYREEGQLKKAEQIYIGLGDADQAISMYKEASQYESMLRLVATHRSSLLEATRRHVAQALHASGDLRAAENYYIQAGDWKNAIQMYRSCNQWENAERVGRAHAPANVQQQIALQWAATLSAPSAARLLAARGGGISKREVARHEAASLAEEHPEEAEAAFLRAGAPEDAVRMWLVRGSHQRALVLAEQHAAHMVEEVVLEGARAAADRGDLQQFEALMIRANRPRELVQHYKDLGDVGEQLRAALLDGSDEDATGASPDYEEPVVASTEETTSETDAENSALENLARAGQWQRCLAHAGSRAPHYALRCAAHLFKTHSRTEGVDIESEDIPEALSLALDTLRQYLLIDNEANAVSASDVNLAKAVCNEILVRVSLAPKAFSAMKDAAEIMVAVGAEDRTIQTLPVEGGGMYVSHAGMEPCCVLTGYPLGSRLVTFTNGKSTYPNFDSLETNCKCNKRVK</sequence>
<dbReference type="PANTHER" id="PTHR15722">
    <property type="entry name" value="IFT140/172-RELATED"/>
    <property type="match status" value="1"/>
</dbReference>
<keyword evidence="8" id="KW-1185">Reference proteome</keyword>
<evidence type="ECO:0000313" key="8">
    <source>
        <dbReference type="Proteomes" id="UP000324832"/>
    </source>
</evidence>
<protein>
    <recommendedName>
        <fullName evidence="9">Outer segment 2</fullName>
    </recommendedName>
</protein>
<evidence type="ECO:0000313" key="7">
    <source>
        <dbReference type="EMBL" id="VVC90896.1"/>
    </source>
</evidence>
<dbReference type="Proteomes" id="UP000324832">
    <property type="component" value="Unassembled WGS sequence"/>
</dbReference>
<accession>A0A5E4PZQ4</accession>
<dbReference type="SUPFAM" id="SSF82171">
    <property type="entry name" value="DPP6 N-terminal domain-like"/>
    <property type="match status" value="1"/>
</dbReference>
<keyword evidence="2" id="KW-0853">WD repeat</keyword>